<evidence type="ECO:0000313" key="2">
    <source>
        <dbReference type="EMBL" id="KAK7113632.1"/>
    </source>
</evidence>
<accession>A0AAN9BXG2</accession>
<reference evidence="2 3" key="1">
    <citation type="submission" date="2024-02" db="EMBL/GenBank/DDBJ databases">
        <title>Chromosome-scale genome assembly of the rough periwinkle Littorina saxatilis.</title>
        <authorList>
            <person name="De Jode A."/>
            <person name="Faria R."/>
            <person name="Formenti G."/>
            <person name="Sims Y."/>
            <person name="Smith T.P."/>
            <person name="Tracey A."/>
            <person name="Wood J.M.D."/>
            <person name="Zagrodzka Z.B."/>
            <person name="Johannesson K."/>
            <person name="Butlin R.K."/>
            <person name="Leder E.H."/>
        </authorList>
    </citation>
    <scope>NUCLEOTIDE SEQUENCE [LARGE SCALE GENOMIC DNA]</scope>
    <source>
        <strain evidence="2">Snail1</strain>
        <tissue evidence="2">Muscle</tissue>
    </source>
</reference>
<keyword evidence="3" id="KW-1185">Reference proteome</keyword>
<comment type="caution">
    <text evidence="2">The sequence shown here is derived from an EMBL/GenBank/DDBJ whole genome shotgun (WGS) entry which is preliminary data.</text>
</comment>
<name>A0AAN9BXG2_9CAEN</name>
<feature type="compositionally biased region" description="Polar residues" evidence="1">
    <location>
        <begin position="73"/>
        <end position="85"/>
    </location>
</feature>
<evidence type="ECO:0000256" key="1">
    <source>
        <dbReference type="SAM" id="MobiDB-lite"/>
    </source>
</evidence>
<protein>
    <submittedName>
        <fullName evidence="2">Uncharacterized protein</fullName>
    </submittedName>
</protein>
<evidence type="ECO:0000313" key="3">
    <source>
        <dbReference type="Proteomes" id="UP001374579"/>
    </source>
</evidence>
<dbReference type="EMBL" id="JBAMIC010000002">
    <property type="protein sequence ID" value="KAK7113632.1"/>
    <property type="molecule type" value="Genomic_DNA"/>
</dbReference>
<organism evidence="2 3">
    <name type="scientific">Littorina saxatilis</name>
    <dbReference type="NCBI Taxonomy" id="31220"/>
    <lineage>
        <taxon>Eukaryota</taxon>
        <taxon>Metazoa</taxon>
        <taxon>Spiralia</taxon>
        <taxon>Lophotrochozoa</taxon>
        <taxon>Mollusca</taxon>
        <taxon>Gastropoda</taxon>
        <taxon>Caenogastropoda</taxon>
        <taxon>Littorinimorpha</taxon>
        <taxon>Littorinoidea</taxon>
        <taxon>Littorinidae</taxon>
        <taxon>Littorina</taxon>
    </lineage>
</organism>
<sequence>MPSLAQRNLRGNLRVVLLPKSPKARVLQESARHIDVGKLGLHQAEWGLRSADRRRGPILNTVLPSEGRRQNKTHSTPALSRTTGAGDTIGLATDSMSQTI</sequence>
<proteinExistence type="predicted"/>
<dbReference type="AlphaFoldDB" id="A0AAN9BXG2"/>
<feature type="region of interest" description="Disordered" evidence="1">
    <location>
        <begin position="65"/>
        <end position="100"/>
    </location>
</feature>
<dbReference type="Proteomes" id="UP001374579">
    <property type="component" value="Unassembled WGS sequence"/>
</dbReference>
<gene>
    <name evidence="2" type="ORF">V1264_012883</name>
</gene>